<dbReference type="SUPFAM" id="SSF63825">
    <property type="entry name" value="YWTD domain"/>
    <property type="match status" value="4"/>
</dbReference>
<dbReference type="GO" id="GO:0016020">
    <property type="term" value="C:membrane"/>
    <property type="evidence" value="ECO:0007669"/>
    <property type="project" value="UniProtKB-SubCell"/>
</dbReference>
<dbReference type="Pfam" id="PF14670">
    <property type="entry name" value="FXa_inhibition"/>
    <property type="match status" value="2"/>
</dbReference>
<dbReference type="PROSITE" id="PS51120">
    <property type="entry name" value="LDLRB"/>
    <property type="match status" value="12"/>
</dbReference>
<reference evidence="15" key="2">
    <citation type="submission" date="2023-03" db="EMBL/GenBank/DDBJ databases">
        <authorList>
            <person name="Inwood S.N."/>
            <person name="Skelly J.G."/>
            <person name="Guhlin J."/>
            <person name="Harrop T.W.R."/>
            <person name="Goldson S.G."/>
            <person name="Dearden P.K."/>
        </authorList>
    </citation>
    <scope>NUCLEOTIDE SEQUENCE</scope>
    <source>
        <strain evidence="15">Irish</strain>
        <tissue evidence="15">Whole body</tissue>
    </source>
</reference>
<dbReference type="SUPFAM" id="SSF57424">
    <property type="entry name" value="LDL receptor-like module"/>
    <property type="match status" value="3"/>
</dbReference>
<feature type="compositionally biased region" description="Polar residues" evidence="12">
    <location>
        <begin position="1473"/>
        <end position="1486"/>
    </location>
</feature>
<evidence type="ECO:0000256" key="3">
    <source>
        <dbReference type="ARBA" id="ARBA00022583"/>
    </source>
</evidence>
<evidence type="ECO:0000256" key="4">
    <source>
        <dbReference type="ARBA" id="ARBA00022729"/>
    </source>
</evidence>
<keyword evidence="16" id="KW-1185">Reference proteome</keyword>
<evidence type="ECO:0000313" key="15">
    <source>
        <dbReference type="EMBL" id="KAK0165216.1"/>
    </source>
</evidence>
<comment type="caution">
    <text evidence="15">The sequence shown here is derived from an EMBL/GenBank/DDBJ whole genome shotgun (WGS) entry which is preliminary data.</text>
</comment>
<evidence type="ECO:0000313" key="16">
    <source>
        <dbReference type="Proteomes" id="UP001168990"/>
    </source>
</evidence>
<feature type="repeat" description="LDL-receptor class B" evidence="11">
    <location>
        <begin position="475"/>
        <end position="519"/>
    </location>
</feature>
<keyword evidence="9" id="KW-0325">Glycoprotein</keyword>
<feature type="disulfide bond" evidence="10">
    <location>
        <begin position="1312"/>
        <end position="1324"/>
    </location>
</feature>
<feature type="domain" description="EGF-like" evidence="14">
    <location>
        <begin position="632"/>
        <end position="647"/>
    </location>
</feature>
<feature type="repeat" description="LDL-receptor class B" evidence="11">
    <location>
        <begin position="520"/>
        <end position="562"/>
    </location>
</feature>
<evidence type="ECO:0000256" key="1">
    <source>
        <dbReference type="ARBA" id="ARBA00004167"/>
    </source>
</evidence>
<dbReference type="InterPro" id="IPR011042">
    <property type="entry name" value="6-blade_b-propeller_TolB-like"/>
</dbReference>
<dbReference type="SMART" id="SM00192">
    <property type="entry name" value="LDLa"/>
    <property type="match status" value="3"/>
</dbReference>
<feature type="disulfide bond" evidence="10">
    <location>
        <begin position="1331"/>
        <end position="1346"/>
    </location>
</feature>
<feature type="transmembrane region" description="Helical" evidence="13">
    <location>
        <begin position="1400"/>
        <end position="1421"/>
    </location>
</feature>
<evidence type="ECO:0000256" key="6">
    <source>
        <dbReference type="ARBA" id="ARBA00023136"/>
    </source>
</evidence>
<dbReference type="InterPro" id="IPR023415">
    <property type="entry name" value="LDLR_class-A_CS"/>
</dbReference>
<feature type="repeat" description="LDL-receptor class B" evidence="11">
    <location>
        <begin position="737"/>
        <end position="779"/>
    </location>
</feature>
<feature type="repeat" description="LDL-receptor class B" evidence="11">
    <location>
        <begin position="120"/>
        <end position="163"/>
    </location>
</feature>
<evidence type="ECO:0000256" key="8">
    <source>
        <dbReference type="ARBA" id="ARBA00023170"/>
    </source>
</evidence>
<dbReference type="PANTHER" id="PTHR46513:SF41">
    <property type="entry name" value="LOW-DENSITY LIPOPROTEIN RECEPTOR-RELATED PROTEIN"/>
    <property type="match status" value="1"/>
</dbReference>
<dbReference type="FunFam" id="2.120.10.30:FF:000241">
    <property type="entry name" value="Low-density lipoprotein receptor-related protein 6"/>
    <property type="match status" value="1"/>
</dbReference>
<organism evidence="15 16">
    <name type="scientific">Microctonus aethiopoides</name>
    <dbReference type="NCBI Taxonomy" id="144406"/>
    <lineage>
        <taxon>Eukaryota</taxon>
        <taxon>Metazoa</taxon>
        <taxon>Ecdysozoa</taxon>
        <taxon>Arthropoda</taxon>
        <taxon>Hexapoda</taxon>
        <taxon>Insecta</taxon>
        <taxon>Pterygota</taxon>
        <taxon>Neoptera</taxon>
        <taxon>Endopterygota</taxon>
        <taxon>Hymenoptera</taxon>
        <taxon>Apocrita</taxon>
        <taxon>Ichneumonoidea</taxon>
        <taxon>Braconidae</taxon>
        <taxon>Euphorinae</taxon>
        <taxon>Microctonus</taxon>
    </lineage>
</organism>
<sequence length="1616" mass="180357">MPDGFRMALGRLRGALAACILCTLAASYTYGSPTLLFATHKDIRVANISRGNKAITIVKDLSQGTALDFFWDRRLVCWSDSGVEKIQCIKTNGTHTGEKITVVNTTLVSPDGLACDWYTDKLYWMDGEKNRIEVTSIDGEQHRKVLFWTDIYEPRAIVLVPMKSIMFWTDWGDAPKIERASMNGDPKSREVIVSQDIFWPNGLTVDYEKELIYWADGRLKFIAVMDYDGKSRRKIVKDGLDYPFAVSYFDQKLYWTDWKTWCIHSFDVRSTGQSHPRELFQGEYVSGDIEVWDPRRQPLNDNPCRHNNGNCSHLCLLNPQSPGYSCACPTGVKLVDNFTCAQRPEELLLIVQRSGICKLSLDSPDYTNVVLPLSGVKYAIAIDFDPVDEMFYWTDEKVRVIRRAYLDGSGQEDILTTEVMHPEGIAIDWIARNIYWTDTGTDRIQVARLNGTSRKVLINEDLLDPRAIVVAPQLGWMFWTDWNEKRPKIERSDLDGSERMLLVTKDITWPNGIALDLDRKKVYWCDAKMDKIEVCNMDGTDRREVITDNLPHLFGLSLLGDYLYWTDWQRRSIDRAHKLTGADREEIVYQLPNVMGVKAIHLGNVPGTNPCANNNGGCNHLCLNKPGNNYVCACQIGYELKKDQKTCVIPDAFLLFSRKDNIGRISIENPNNDNIIPVTGVKDASALDFDITRNHIYWTDVKLKTITRAFINGSEVDKVIDLGLETPEGLAIDWIAHNLYWSDTGTRRIEVVRLEDGSRKVLIWQDLVEPRCLALDPTQGHMYWSEWGKSGSIERANLDGTSRQVILFNIGRTHGLTIDHVARRLYWADLFTPAIDSYDLITSKRKAVITQDIVYPFGITQYMDYIYWTDWNTGDIERANKATGANRTKIHDKLESVTDILIFHTSRQAGSNTCAINNGDCSHLCIAVPDSENGNPSKSHKCTCPTHYDLASDNKTCIAPRNFMIYSLRNVMGRFLPDANDCPDVALRVQGLKNVRSIEFDPITQHIYWIDGRTMSIKKALENRTHASVVISGGTGSHPFDLALDPLGRLLFWSCAENDAINVTRLDNGSALGVVVKGDGEKPRNIAVHPEKRLLFWMDIGAKMMVVQSTMDGKDRIVIASELNQPTSLAVDTVSNLIFWAHGNQIETANIGGANRHVLISIEEQSFVAYLATLNDYLYWFNRESQIVERINKTSGNDRKTMMNRMLTGLATVRTPEDQVMESHVCSPFQDYGGCSHFCIGNGVKSKCSCPQYLVLSDDRRTCMAAPACGTDHFTCADSSAAVTKNCIPVTWKCDGQMDCPDGSDELGCPACGRDQFRCKSGQCIDLSWVCDGTVQCQDGGDEAHCCQPGQFRCTLTSVCIPGDRLCDGWDNCADGSDESAAVCTHQDAEAVTDVGKSTYIIAILAVMVAGTITVLGVYYCRKRLVNNEELPDILHDSAGDPLSPKPGRAGKPVLMQKNGVKDGLKGGLKTVRMSTLTGSSIGSSYDRSHITGASSSTRGSSAGGYPHETLNPPPSPATTANSTRCSSSNASRYRPYRHYRTINQPPPPTPCSTDVCDESDCNYPARYRYESEPFPPPPTPRSVYHSDAAISCPPSPSSRSSTYFSPLPPPPSPVP</sequence>
<keyword evidence="2" id="KW-0245">EGF-like domain</keyword>
<dbReference type="EMBL" id="JAQQBS010001422">
    <property type="protein sequence ID" value="KAK0165216.1"/>
    <property type="molecule type" value="Genomic_DNA"/>
</dbReference>
<feature type="repeat" description="LDL-receptor class B" evidence="11">
    <location>
        <begin position="1005"/>
        <end position="1048"/>
    </location>
</feature>
<dbReference type="Gene3D" id="4.10.400.10">
    <property type="entry name" value="Low-density Lipoprotein Receptor"/>
    <property type="match status" value="3"/>
</dbReference>
<evidence type="ECO:0000256" key="11">
    <source>
        <dbReference type="PROSITE-ProRule" id="PRU00461"/>
    </source>
</evidence>
<keyword evidence="7 10" id="KW-1015">Disulfide bond</keyword>
<proteinExistence type="predicted"/>
<feature type="repeat" description="LDL-receptor class B" evidence="11">
    <location>
        <begin position="389"/>
        <end position="431"/>
    </location>
</feature>
<dbReference type="SMART" id="SM00181">
    <property type="entry name" value="EGF"/>
    <property type="match status" value="4"/>
</dbReference>
<protein>
    <recommendedName>
        <fullName evidence="14">EGF-like domain-containing protein</fullName>
    </recommendedName>
</protein>
<evidence type="ECO:0000259" key="14">
    <source>
        <dbReference type="PROSITE" id="PS01186"/>
    </source>
</evidence>
<evidence type="ECO:0000256" key="2">
    <source>
        <dbReference type="ARBA" id="ARBA00022536"/>
    </source>
</evidence>
<dbReference type="SMART" id="SM00135">
    <property type="entry name" value="LY"/>
    <property type="match status" value="19"/>
</dbReference>
<feature type="repeat" description="LDL-receptor class B" evidence="11">
    <location>
        <begin position="432"/>
        <end position="474"/>
    </location>
</feature>
<dbReference type="InterPro" id="IPR002172">
    <property type="entry name" value="LDrepeatLR_classA_rpt"/>
</dbReference>
<evidence type="ECO:0000256" key="13">
    <source>
        <dbReference type="SAM" id="Phobius"/>
    </source>
</evidence>
<feature type="repeat" description="LDL-receptor class B" evidence="11">
    <location>
        <begin position="1093"/>
        <end position="1135"/>
    </location>
</feature>
<keyword evidence="13" id="KW-0812">Transmembrane</keyword>
<feature type="region of interest" description="Disordered" evidence="12">
    <location>
        <begin position="1568"/>
        <end position="1616"/>
    </location>
</feature>
<dbReference type="InterPro" id="IPR000742">
    <property type="entry name" value="EGF"/>
</dbReference>
<dbReference type="PROSITE" id="PS50068">
    <property type="entry name" value="LDLRA_2"/>
    <property type="match status" value="3"/>
</dbReference>
<dbReference type="Proteomes" id="UP001168990">
    <property type="component" value="Unassembled WGS sequence"/>
</dbReference>
<dbReference type="CDD" id="cd00112">
    <property type="entry name" value="LDLa"/>
    <property type="match status" value="3"/>
</dbReference>
<keyword evidence="13" id="KW-1133">Transmembrane helix</keyword>
<dbReference type="InterPro" id="IPR000033">
    <property type="entry name" value="LDLR_classB_rpt"/>
</dbReference>
<evidence type="ECO:0000256" key="5">
    <source>
        <dbReference type="ARBA" id="ARBA00022737"/>
    </source>
</evidence>
<keyword evidence="8" id="KW-0675">Receptor</keyword>
<feature type="repeat" description="LDL-receptor class B" evidence="11">
    <location>
        <begin position="694"/>
        <end position="736"/>
    </location>
</feature>
<reference evidence="15" key="1">
    <citation type="journal article" date="2023" name="bioRxiv">
        <title>Scaffold-level genome assemblies of two parasitoid biocontrol wasps reveal the parthenogenesis mechanism and an associated novel virus.</title>
        <authorList>
            <person name="Inwood S."/>
            <person name="Skelly J."/>
            <person name="Guhlin J."/>
            <person name="Harrop T."/>
            <person name="Goldson S."/>
            <person name="Dearden P."/>
        </authorList>
    </citation>
    <scope>NUCLEOTIDE SEQUENCE</scope>
    <source>
        <strain evidence="15">Irish</strain>
        <tissue evidence="15">Whole body</tissue>
    </source>
</reference>
<feature type="repeat" description="LDL-receptor class B" evidence="11">
    <location>
        <begin position="210"/>
        <end position="252"/>
    </location>
</feature>
<dbReference type="PROSITE" id="PS01186">
    <property type="entry name" value="EGF_2"/>
    <property type="match status" value="1"/>
</dbReference>
<name>A0AA39F951_9HYME</name>
<dbReference type="PROSITE" id="PS01209">
    <property type="entry name" value="LDLRA_1"/>
    <property type="match status" value="1"/>
</dbReference>
<dbReference type="PANTHER" id="PTHR46513">
    <property type="entry name" value="VITELLOGENIN RECEPTOR-LIKE PROTEIN-RELATED-RELATED"/>
    <property type="match status" value="1"/>
</dbReference>
<feature type="region of interest" description="Disordered" evidence="12">
    <location>
        <begin position="1434"/>
        <end position="1556"/>
    </location>
</feature>
<keyword evidence="5" id="KW-0677">Repeat</keyword>
<dbReference type="Gene3D" id="2.120.10.30">
    <property type="entry name" value="TolB, C-terminal domain"/>
    <property type="match status" value="4"/>
</dbReference>
<feature type="disulfide bond" evidence="10">
    <location>
        <begin position="1294"/>
        <end position="1309"/>
    </location>
</feature>
<feature type="disulfide bond" evidence="10">
    <location>
        <begin position="1319"/>
        <end position="1337"/>
    </location>
</feature>
<accession>A0AA39F951</accession>
<feature type="compositionally biased region" description="Pro residues" evidence="12">
    <location>
        <begin position="1607"/>
        <end position="1616"/>
    </location>
</feature>
<gene>
    <name evidence="15" type="ORF">PV328_003752</name>
</gene>
<comment type="subcellular location">
    <subcellularLocation>
        <location evidence="1">Membrane</location>
        <topology evidence="1">Single-pass membrane protein</topology>
    </subcellularLocation>
</comment>
<feature type="repeat" description="LDL-receptor class B" evidence="11">
    <location>
        <begin position="164"/>
        <end position="209"/>
    </location>
</feature>
<dbReference type="InterPro" id="IPR050778">
    <property type="entry name" value="Cueball_EGF_LRP_Nidogen"/>
</dbReference>
<comment type="caution">
    <text evidence="10">Lacks conserved residue(s) required for the propagation of feature annotation.</text>
</comment>
<dbReference type="Pfam" id="PF00058">
    <property type="entry name" value="Ldl_recept_b"/>
    <property type="match status" value="9"/>
</dbReference>
<feature type="repeat" description="LDL-receptor class B" evidence="11">
    <location>
        <begin position="780"/>
        <end position="822"/>
    </location>
</feature>
<evidence type="ECO:0000256" key="7">
    <source>
        <dbReference type="ARBA" id="ARBA00023157"/>
    </source>
</evidence>
<keyword evidence="6 13" id="KW-0472">Membrane</keyword>
<dbReference type="FunFam" id="2.120.10.30:FF:000001">
    <property type="entry name" value="Low-density lipoprotein receptor-related protein 6"/>
    <property type="match status" value="2"/>
</dbReference>
<dbReference type="Pfam" id="PF00057">
    <property type="entry name" value="Ldl_recept_a"/>
    <property type="match status" value="3"/>
</dbReference>
<dbReference type="GO" id="GO:0006897">
    <property type="term" value="P:endocytosis"/>
    <property type="evidence" value="ECO:0007669"/>
    <property type="project" value="UniProtKB-KW"/>
</dbReference>
<dbReference type="SUPFAM" id="SSF57196">
    <property type="entry name" value="EGF/Laminin"/>
    <property type="match status" value="3"/>
</dbReference>
<dbReference type="PRINTS" id="PR00261">
    <property type="entry name" value="LDLRECEPTOR"/>
</dbReference>
<feature type="compositionally biased region" description="Low complexity" evidence="12">
    <location>
        <begin position="1492"/>
        <end position="1505"/>
    </location>
</feature>
<evidence type="ECO:0000256" key="9">
    <source>
        <dbReference type="ARBA" id="ARBA00023180"/>
    </source>
</evidence>
<keyword evidence="4" id="KW-0732">Signal</keyword>
<evidence type="ECO:0000256" key="12">
    <source>
        <dbReference type="SAM" id="MobiDB-lite"/>
    </source>
</evidence>
<dbReference type="InterPro" id="IPR036055">
    <property type="entry name" value="LDL_receptor-like_sf"/>
</dbReference>
<keyword evidence="3" id="KW-0254">Endocytosis</keyword>
<evidence type="ECO:0000256" key="10">
    <source>
        <dbReference type="PROSITE-ProRule" id="PRU00124"/>
    </source>
</evidence>